<evidence type="ECO:0000256" key="1">
    <source>
        <dbReference type="SAM" id="MobiDB-lite"/>
    </source>
</evidence>
<dbReference type="Gene3D" id="3.30.300.180">
    <property type="match status" value="1"/>
</dbReference>
<evidence type="ECO:0000313" key="2">
    <source>
        <dbReference type="EMBL" id="PWU23445.1"/>
    </source>
</evidence>
<dbReference type="EMBL" id="PSRQ01000032">
    <property type="protein sequence ID" value="PWU23445.1"/>
    <property type="molecule type" value="Genomic_DNA"/>
</dbReference>
<feature type="non-terminal residue" evidence="2">
    <location>
        <position position="165"/>
    </location>
</feature>
<sequence length="165" mass="18150">MQLDTSTVWSRALSDMAVGMSSQHYHMWIEKVTLGELREVGDDRAIGVLFAQSAMHLQMVEGRFYASIKEALDRVTGRKVELQFKVGTLTPQPQLENNSQEVSASHHLPTKTEPPLFASLPVAPTIDALKAALLKAKLRPDFTFDNFAVSTTNEMAHAAAIAVSK</sequence>
<comment type="caution">
    <text evidence="2">The sequence shown here is derived from an EMBL/GenBank/DDBJ whole genome shotgun (WGS) entry which is preliminary data.</text>
</comment>
<feature type="region of interest" description="Disordered" evidence="1">
    <location>
        <begin position="91"/>
        <end position="110"/>
    </location>
</feature>
<dbReference type="InterPro" id="IPR038454">
    <property type="entry name" value="DnaA_N_sf"/>
</dbReference>
<dbReference type="AlphaFoldDB" id="A0A317JQ13"/>
<dbReference type="Proteomes" id="UP000246104">
    <property type="component" value="Unassembled WGS sequence"/>
</dbReference>
<organism evidence="2 3">
    <name type="scientific">Candidatus Cerribacteria bacterium 'Amazon FNV 2010 28 9'</name>
    <dbReference type="NCBI Taxonomy" id="2081795"/>
    <lineage>
        <taxon>Bacteria</taxon>
        <taxon>Candidatus Cerribacteria</taxon>
    </lineage>
</organism>
<reference evidence="2 3" key="1">
    <citation type="submission" date="2018-02" db="EMBL/GenBank/DDBJ databases">
        <title>Genomic Reconstructions from Amazon Rainforest and Pasture Soil Reveal Novel Insights into the Physiology of Candidate Phyla in Tropical Sites.</title>
        <authorList>
            <person name="Kroeger M.E."/>
            <person name="Delmont T."/>
            <person name="Eren A.M."/>
            <person name="Guo J."/>
            <person name="Meyer K.M."/>
            <person name="Khan K."/>
            <person name="Rodrigues J.L.M."/>
            <person name="Bohannan B.J.M."/>
            <person name="Tringe S."/>
            <person name="Borges C.D."/>
            <person name="Tiedje J."/>
            <person name="Tsai S.M."/>
            <person name="Nusslein K."/>
        </authorList>
    </citation>
    <scope>NUCLEOTIDE SEQUENCE [LARGE SCALE GENOMIC DNA]</scope>
    <source>
        <strain evidence="2">Amazon FNV 2010 28 9</strain>
    </source>
</reference>
<evidence type="ECO:0008006" key="4">
    <source>
        <dbReference type="Google" id="ProtNLM"/>
    </source>
</evidence>
<proteinExistence type="predicted"/>
<gene>
    <name evidence="2" type="ORF">C5B42_02720</name>
</gene>
<protein>
    <recommendedName>
        <fullName evidence="4">DnaA N-terminal domain-containing protein</fullName>
    </recommendedName>
</protein>
<accession>A0A317JQ13</accession>
<feature type="compositionally biased region" description="Polar residues" evidence="1">
    <location>
        <begin position="91"/>
        <end position="103"/>
    </location>
</feature>
<evidence type="ECO:0000313" key="3">
    <source>
        <dbReference type="Proteomes" id="UP000246104"/>
    </source>
</evidence>
<name>A0A317JQ13_9BACT</name>